<name>T1A9I9_9ZZZZ</name>
<evidence type="ECO:0000256" key="2">
    <source>
        <dbReference type="ARBA" id="ARBA00022705"/>
    </source>
</evidence>
<dbReference type="GO" id="GO:0042575">
    <property type="term" value="C:DNA polymerase complex"/>
    <property type="evidence" value="ECO:0007669"/>
    <property type="project" value="TreeGrafter"/>
</dbReference>
<dbReference type="AlphaFoldDB" id="T1A9I9"/>
<reference evidence="3" key="1">
    <citation type="submission" date="2013-08" db="EMBL/GenBank/DDBJ databases">
        <authorList>
            <person name="Mendez C."/>
            <person name="Richter M."/>
            <person name="Ferrer M."/>
            <person name="Sanchez J."/>
        </authorList>
    </citation>
    <scope>NUCLEOTIDE SEQUENCE</scope>
</reference>
<comment type="caution">
    <text evidence="3">The sequence shown here is derived from an EMBL/GenBank/DDBJ whole genome shotgun (WGS) entry which is preliminary data.</text>
</comment>
<comment type="similarity">
    <text evidence="1">Belongs to the DNA polymerase delta/II small subunit family.</text>
</comment>
<protein>
    <submittedName>
        <fullName evidence="3">DNA polymerase II small subunit</fullName>
    </submittedName>
</protein>
<accession>T1A9I9</accession>
<organism evidence="3">
    <name type="scientific">mine drainage metagenome</name>
    <dbReference type="NCBI Taxonomy" id="410659"/>
    <lineage>
        <taxon>unclassified sequences</taxon>
        <taxon>metagenomes</taxon>
        <taxon>ecological metagenomes</taxon>
    </lineage>
</organism>
<proteinExistence type="inferred from homology"/>
<keyword evidence="2" id="KW-0235">DNA replication</keyword>
<dbReference type="GO" id="GO:0006271">
    <property type="term" value="P:DNA strand elongation involved in DNA replication"/>
    <property type="evidence" value="ECO:0007669"/>
    <property type="project" value="TreeGrafter"/>
</dbReference>
<feature type="non-terminal residue" evidence="3">
    <location>
        <position position="293"/>
    </location>
</feature>
<dbReference type="PANTHER" id="PTHR10416">
    <property type="entry name" value="DNA POLYMERASE DELTA SUBUNIT 2"/>
    <property type="match status" value="1"/>
</dbReference>
<dbReference type="InterPro" id="IPR024826">
    <property type="entry name" value="DNA_pol_delta/II_ssu"/>
</dbReference>
<evidence type="ECO:0000256" key="1">
    <source>
        <dbReference type="ARBA" id="ARBA00006035"/>
    </source>
</evidence>
<dbReference type="PANTHER" id="PTHR10416:SF0">
    <property type="entry name" value="DNA POLYMERASE DELTA SUBUNIT 2"/>
    <property type="match status" value="1"/>
</dbReference>
<dbReference type="Gene3D" id="3.60.21.50">
    <property type="match status" value="1"/>
</dbReference>
<gene>
    <name evidence="3" type="ORF">B1B_10225</name>
</gene>
<evidence type="ECO:0000313" key="3">
    <source>
        <dbReference type="EMBL" id="EQD53478.1"/>
    </source>
</evidence>
<reference evidence="3" key="2">
    <citation type="journal article" date="2014" name="ISME J.">
        <title>Microbial stratification in low pH oxic and suboxic macroscopic growths along an acid mine drainage.</title>
        <authorList>
            <person name="Mendez-Garcia C."/>
            <person name="Mesa V."/>
            <person name="Sprenger R.R."/>
            <person name="Richter M."/>
            <person name="Diez M.S."/>
            <person name="Solano J."/>
            <person name="Bargiela R."/>
            <person name="Golyshina O.V."/>
            <person name="Manteca A."/>
            <person name="Ramos J.L."/>
            <person name="Gallego J.R."/>
            <person name="Llorente I."/>
            <person name="Martins Dos Santos V.A."/>
            <person name="Jensen O.N."/>
            <person name="Pelaez A.I."/>
            <person name="Sanchez J."/>
            <person name="Ferrer M."/>
        </authorList>
    </citation>
    <scope>NUCLEOTIDE SEQUENCE</scope>
</reference>
<dbReference type="EMBL" id="AUZY01006720">
    <property type="protein sequence ID" value="EQD53478.1"/>
    <property type="molecule type" value="Genomic_DNA"/>
</dbReference>
<sequence length="293" mass="32318">MVSNLREHIVAYFEEHHAVVEAGAVDLLLRHRQPLVVSHQLIERAGAASPFVTREMVESVFAETTGALAAVASLRPTASRVVLPAPDAAGFQPIYEGYGGPVGAESPLVAYSALFQSRYRALARLLRGRPELENLRPIREIRPTEPTTSLVGMVRDVRETSQRRHLILTLEDETGAVELLVPKDSPGARTTFLSDEVVGVRLRFSKDPRRLPRVEAVERPEVPRQRLLGRARRPARALFLSDLHLGSKSFLADEWGHLIDFLHGRGPEGDRAAGIQYVVVAGDLVDGIGVYPR</sequence>